<reference evidence="2" key="1">
    <citation type="submission" date="2017-06" db="EMBL/GenBank/DDBJ databases">
        <authorList>
            <person name="Cremers G."/>
        </authorList>
    </citation>
    <scope>NUCLEOTIDE SEQUENCE [LARGE SCALE GENOMIC DNA]</scope>
</reference>
<organism evidence="1 2">
    <name type="scientific">Candidatus Methanoperedens nitratireducens</name>
    <dbReference type="NCBI Taxonomy" id="1392998"/>
    <lineage>
        <taxon>Archaea</taxon>
        <taxon>Methanobacteriati</taxon>
        <taxon>Methanobacteriota</taxon>
        <taxon>Stenosarchaea group</taxon>
        <taxon>Methanomicrobia</taxon>
        <taxon>Methanosarcinales</taxon>
        <taxon>ANME-2 cluster</taxon>
        <taxon>Candidatus Methanoperedentaceae</taxon>
        <taxon>Candidatus Methanoperedens</taxon>
    </lineage>
</organism>
<evidence type="ECO:0000313" key="1">
    <source>
        <dbReference type="EMBL" id="SNQ60522.1"/>
    </source>
</evidence>
<dbReference type="OrthoDB" id="145855at2157"/>
<dbReference type="EMBL" id="FZMP01000096">
    <property type="protein sequence ID" value="SNQ60522.1"/>
    <property type="molecule type" value="Genomic_DNA"/>
</dbReference>
<accession>A0A284VMQ0</accession>
<protein>
    <submittedName>
        <fullName evidence="1">Uncharacterized protein</fullName>
    </submittedName>
</protein>
<gene>
    <name evidence="1" type="ORF">MNV_1850031</name>
</gene>
<dbReference type="AlphaFoldDB" id="A0A284VMQ0"/>
<dbReference type="RefSeq" id="WP_096204908.1">
    <property type="nucleotide sequence ID" value="NZ_FZMP01000096.1"/>
</dbReference>
<evidence type="ECO:0000313" key="2">
    <source>
        <dbReference type="Proteomes" id="UP000218615"/>
    </source>
</evidence>
<proteinExistence type="predicted"/>
<sequence length="101" mass="11266">MATESDEYKISAINTKNEVIDVVVCKCQHCNENVPKVGTCPDCNTEYMHTKTVENPETGFIHFIYECAGCPPGKRKAQKIIKINDGGGSDNKRDDLIKNFL</sequence>
<dbReference type="Proteomes" id="UP000218615">
    <property type="component" value="Unassembled WGS sequence"/>
</dbReference>
<keyword evidence="2" id="KW-1185">Reference proteome</keyword>
<dbReference type="STRING" id="1392998.ANME2D_03285"/>
<name>A0A284VMQ0_9EURY</name>